<dbReference type="AlphaFoldDB" id="A0A0G4HCS4"/>
<feature type="compositionally biased region" description="Basic and acidic residues" evidence="1">
    <location>
        <begin position="157"/>
        <end position="167"/>
    </location>
</feature>
<feature type="region of interest" description="Disordered" evidence="1">
    <location>
        <begin position="1"/>
        <end position="24"/>
    </location>
</feature>
<organism evidence="2">
    <name type="scientific">Chromera velia CCMP2878</name>
    <dbReference type="NCBI Taxonomy" id="1169474"/>
    <lineage>
        <taxon>Eukaryota</taxon>
        <taxon>Sar</taxon>
        <taxon>Alveolata</taxon>
        <taxon>Colpodellida</taxon>
        <taxon>Chromeraceae</taxon>
        <taxon>Chromera</taxon>
    </lineage>
</organism>
<evidence type="ECO:0000313" key="2">
    <source>
        <dbReference type="EMBL" id="CEM41779.1"/>
    </source>
</evidence>
<feature type="compositionally biased region" description="Basic and acidic residues" evidence="1">
    <location>
        <begin position="175"/>
        <end position="184"/>
    </location>
</feature>
<feature type="compositionally biased region" description="Basic residues" evidence="1">
    <location>
        <begin position="215"/>
        <end position="226"/>
    </location>
</feature>
<dbReference type="EMBL" id="CDMZ01002310">
    <property type="protein sequence ID" value="CEM41779.1"/>
    <property type="molecule type" value="Genomic_DNA"/>
</dbReference>
<evidence type="ECO:0000256" key="1">
    <source>
        <dbReference type="SAM" id="MobiDB-lite"/>
    </source>
</evidence>
<feature type="region of interest" description="Disordered" evidence="1">
    <location>
        <begin position="360"/>
        <end position="385"/>
    </location>
</feature>
<feature type="region of interest" description="Disordered" evidence="1">
    <location>
        <begin position="41"/>
        <end position="247"/>
    </location>
</feature>
<name>A0A0G4HCS4_9ALVE</name>
<sequence length="598" mass="64382">MPLLHQRPQLSEIHSKAVPQHRSVPQFPNVILKERGVRVVSTGQPQELPSRLEQEGVSLGTAHREAERGEEEEEGTAPSGGRRENSTWKQSGKGRRATRPLCSFKSPAPADGGMRTPSSSQEGGGGRRSEGSSERAQEEGGQSRRQTNFLFGASVRSCRDSAVHHEIQNQPRPLSPEDEKRDGTTKAPQTFLRISENNQSIDETPNFAPPPPPKGLKRQKKQKQKNGKSDESSGGFGNNQRDSKAPPRLVYRAFSPHCWAVNEADGGGMGKRLGGRMLSLRVGDSVHVSAGAQEENRKGWFYGRRERTTGEGGGRSSKSGWFAGWALDSASSLCSSGEASLSFPEVSSLREGGVGVDRGRDGVCGVSGKGQTDMMRAGGVGEDGNQTAAASEWEEVRRHWNHLLMPQGPADDLPTLQEVMGDLQRLKVSLCFSDPKGNLWRRLSREEQTLLRQEMNDVSTSIAYIANNLHMTDNGLQDLSIDTCPSASPSTACPQNPTHGTAAGLEQLFPSESPSAGDNKKGFFFLDSAHINVLQPPQRGDTQGRKEPADQNNSTGPGPDPLSQELCGFSDAPASGVTPVAQTEGVVESGAPPVPSMF</sequence>
<proteinExistence type="predicted"/>
<gene>
    <name evidence="2" type="ORF">Cvel_26267</name>
</gene>
<feature type="compositionally biased region" description="Basic and acidic residues" evidence="1">
    <location>
        <begin position="125"/>
        <end position="142"/>
    </location>
</feature>
<reference evidence="2" key="1">
    <citation type="submission" date="2014-11" db="EMBL/GenBank/DDBJ databases">
        <authorList>
            <person name="Otto D Thomas"/>
            <person name="Naeem Raeece"/>
        </authorList>
    </citation>
    <scope>NUCLEOTIDE SEQUENCE</scope>
</reference>
<protein>
    <submittedName>
        <fullName evidence="2">Uncharacterized protein</fullName>
    </submittedName>
</protein>
<accession>A0A0G4HCS4</accession>
<feature type="region of interest" description="Disordered" evidence="1">
    <location>
        <begin position="534"/>
        <end position="598"/>
    </location>
</feature>
<dbReference type="VEuPathDB" id="CryptoDB:Cvel_26267"/>